<reference evidence="3 4" key="1">
    <citation type="submission" date="2018-03" db="EMBL/GenBank/DDBJ databases">
        <title>Genomic Encyclopedia of Archaeal and Bacterial Type Strains, Phase II (KMG-II): from individual species to whole genera.</title>
        <authorList>
            <person name="Goeker M."/>
        </authorList>
    </citation>
    <scope>NUCLEOTIDE SEQUENCE [LARGE SCALE GENOMIC DNA]</scope>
    <source>
        <strain evidence="3 4">DSM 44946</strain>
    </source>
</reference>
<evidence type="ECO:0000256" key="1">
    <source>
        <dbReference type="SAM" id="Coils"/>
    </source>
</evidence>
<keyword evidence="4" id="KW-1185">Reference proteome</keyword>
<dbReference type="EMBL" id="PVNE01000018">
    <property type="protein sequence ID" value="PRX39926.1"/>
    <property type="molecule type" value="Genomic_DNA"/>
</dbReference>
<comment type="caution">
    <text evidence="3">The sequence shown here is derived from an EMBL/GenBank/DDBJ whole genome shotgun (WGS) entry which is preliminary data.</text>
</comment>
<dbReference type="InterPro" id="IPR021522">
    <property type="entry name" value="MctB"/>
</dbReference>
<feature type="coiled-coil region" evidence="1">
    <location>
        <begin position="40"/>
        <end position="74"/>
    </location>
</feature>
<dbReference type="Pfam" id="PF11382">
    <property type="entry name" value="MctB"/>
    <property type="match status" value="1"/>
</dbReference>
<gene>
    <name evidence="3" type="ORF">CLV97_1181</name>
</gene>
<keyword evidence="1" id="KW-0175">Coiled coil</keyword>
<feature type="transmembrane region" description="Helical" evidence="2">
    <location>
        <begin position="12"/>
        <end position="34"/>
    </location>
</feature>
<dbReference type="OrthoDB" id="2988017at2"/>
<dbReference type="GO" id="GO:0016020">
    <property type="term" value="C:membrane"/>
    <property type="evidence" value="ECO:0007669"/>
    <property type="project" value="InterPro"/>
</dbReference>
<proteinExistence type="predicted"/>
<accession>A0A2T0LD52</accession>
<sequence length="224" mass="25068">MLLGDSMLTTRYHLSTIVAIFFALGIGILLGGSLGQQWLSERQQALVERLEKRYEEVQDRRHQLEKRISTLQTELMVGRRQNRELLRTAVRDQLEGRRILLLGGDRKVAESLSEIIRWAGGSVSRASDLAGMPGETDAILLLEGDSDEWRSGVMKRIQEGLPIPVIVQVVNQKPRKPSPSGEIPVYSFAGEIDDHPLDAFELIRMLHNSIIGKEEPAHEVQTGG</sequence>
<keyword evidence="2" id="KW-0472">Membrane</keyword>
<dbReference type="Proteomes" id="UP000237797">
    <property type="component" value="Unassembled WGS sequence"/>
</dbReference>
<keyword evidence="2" id="KW-0812">Transmembrane</keyword>
<evidence type="ECO:0000256" key="2">
    <source>
        <dbReference type="SAM" id="Phobius"/>
    </source>
</evidence>
<keyword evidence="2" id="KW-1133">Transmembrane helix</keyword>
<evidence type="ECO:0000313" key="4">
    <source>
        <dbReference type="Proteomes" id="UP000237797"/>
    </source>
</evidence>
<dbReference type="AlphaFoldDB" id="A0A2T0LD52"/>
<name>A0A2T0LD52_9BACL</name>
<organism evidence="3 4">
    <name type="scientific">Planifilum fimeticola</name>
    <dbReference type="NCBI Taxonomy" id="201975"/>
    <lineage>
        <taxon>Bacteria</taxon>
        <taxon>Bacillati</taxon>
        <taxon>Bacillota</taxon>
        <taxon>Bacilli</taxon>
        <taxon>Bacillales</taxon>
        <taxon>Thermoactinomycetaceae</taxon>
        <taxon>Planifilum</taxon>
    </lineage>
</organism>
<protein>
    <submittedName>
        <fullName evidence="3">Copper transport outer membrane protein MctB</fullName>
    </submittedName>
</protein>
<evidence type="ECO:0000313" key="3">
    <source>
        <dbReference type="EMBL" id="PRX39926.1"/>
    </source>
</evidence>
<dbReference type="GO" id="GO:0055070">
    <property type="term" value="P:copper ion homeostasis"/>
    <property type="evidence" value="ECO:0007669"/>
    <property type="project" value="InterPro"/>
</dbReference>